<sequence length="531" mass="57461">MAMTLKAIRFVFGAWIIFLLAGCEKDTDFVIDPTDTPPVDTTPAGVPEGAFVVNFTASTFELGTRAPVTGTDTRVRHLRYVIYKSTGEYVKEKTILIPSQGVPTWPLTAVRDTLPKGSYKAVFLGNIEKTLFPYATSGSSQNYADVLSTYTSTYSAARIILPPVEFADNTEYYWSNVTFSDATPNPAVLMQRIIGMLRLHRNFVDTNNALNILVQNILTQVGYRNIIKNALTGSLSDNSDGILYKTIRPVLVNRLTFLLAGVVDPLLNQLVLDLAEPITTALYNQLGQALLTQITLALAANATGNEGGVAYLGRILNPWAYGTESIVTIDNFPKSIDFDLNVKESFPVGQRFRYGLKTDTGGTVNDRYVAIKGFNASYNVKKIDILAKGLVAGLVIDQVIGSDYLLPGAFMDITDPLTATGPKSNLRYKADYSFLDLALKSYTLQTDGAHSLTLSVQIGNVANIDNILSGTIATVKKIPGLGLIIGGLTDALVSLILGDIKNLTVSVPVNLPLLGVENMKVSGSWSTVASY</sequence>
<dbReference type="EMBL" id="JACIER010000021">
    <property type="protein sequence ID" value="MBB4046023.1"/>
    <property type="molecule type" value="Genomic_DNA"/>
</dbReference>
<evidence type="ECO:0000313" key="2">
    <source>
        <dbReference type="Proteomes" id="UP000560658"/>
    </source>
</evidence>
<dbReference type="AlphaFoldDB" id="A0A840DBM9"/>
<keyword evidence="2" id="KW-1185">Reference proteome</keyword>
<comment type="caution">
    <text evidence="1">The sequence shown here is derived from an EMBL/GenBank/DDBJ whole genome shotgun (WGS) entry which is preliminary data.</text>
</comment>
<reference evidence="1" key="1">
    <citation type="submission" date="2020-08" db="EMBL/GenBank/DDBJ databases">
        <title>Genomic Encyclopedia of Type Strains, Phase IV (KMG-IV): sequencing the most valuable type-strain genomes for metagenomic binning, comparative biology and taxonomic classification.</title>
        <authorList>
            <person name="Goeker M."/>
        </authorList>
    </citation>
    <scope>NUCLEOTIDE SEQUENCE [LARGE SCALE GENOMIC DNA]</scope>
    <source>
        <strain evidence="1">DSM 105720</strain>
    </source>
</reference>
<proteinExistence type="predicted"/>
<dbReference type="PROSITE" id="PS51257">
    <property type="entry name" value="PROKAR_LIPOPROTEIN"/>
    <property type="match status" value="1"/>
</dbReference>
<organism evidence="1 2">
    <name type="scientific">Bacteroides reticulotermitis</name>
    <dbReference type="NCBI Taxonomy" id="1133319"/>
    <lineage>
        <taxon>Bacteria</taxon>
        <taxon>Pseudomonadati</taxon>
        <taxon>Bacteroidota</taxon>
        <taxon>Bacteroidia</taxon>
        <taxon>Bacteroidales</taxon>
        <taxon>Bacteroidaceae</taxon>
        <taxon>Bacteroides</taxon>
    </lineage>
</organism>
<gene>
    <name evidence="1" type="ORF">GGR06_003849</name>
</gene>
<dbReference type="Proteomes" id="UP000560658">
    <property type="component" value="Unassembled WGS sequence"/>
</dbReference>
<name>A0A840DBM9_9BACE</name>
<accession>A0A840DBM9</accession>
<protein>
    <recommendedName>
        <fullName evidence="3">Fimbrillin-A associated anchor s Mfa1 and Mfa2 family protein</fullName>
    </recommendedName>
</protein>
<evidence type="ECO:0008006" key="3">
    <source>
        <dbReference type="Google" id="ProtNLM"/>
    </source>
</evidence>
<evidence type="ECO:0000313" key="1">
    <source>
        <dbReference type="EMBL" id="MBB4046023.1"/>
    </source>
</evidence>
<dbReference type="RefSeq" id="WP_244437234.1">
    <property type="nucleotide sequence ID" value="NZ_JACIER010000021.1"/>
</dbReference>